<dbReference type="EMBL" id="NGKA01000001">
    <property type="protein sequence ID" value="RSU15642.1"/>
    <property type="molecule type" value="Genomic_DNA"/>
</dbReference>
<dbReference type="NCBIfam" id="NF010322">
    <property type="entry name" value="PRK13759.1"/>
    <property type="match status" value="1"/>
</dbReference>
<dbReference type="Pfam" id="PF00884">
    <property type="entry name" value="Sulfatase"/>
    <property type="match status" value="1"/>
</dbReference>
<accession>A0A430B5Q7</accession>
<name>A0A430B5Q7_9ENTE</name>
<organism evidence="5 6">
    <name type="scientific">Vagococcus elongatus</name>
    <dbReference type="NCBI Taxonomy" id="180344"/>
    <lineage>
        <taxon>Bacteria</taxon>
        <taxon>Bacillati</taxon>
        <taxon>Bacillota</taxon>
        <taxon>Bacilli</taxon>
        <taxon>Lactobacillales</taxon>
        <taxon>Enterococcaceae</taxon>
        <taxon>Vagococcus</taxon>
    </lineage>
</organism>
<dbReference type="SUPFAM" id="SSF53649">
    <property type="entry name" value="Alkaline phosphatase-like"/>
    <property type="match status" value="1"/>
</dbReference>
<dbReference type="RefSeq" id="WP_126806253.1">
    <property type="nucleotide sequence ID" value="NZ_NGKA01000001.1"/>
</dbReference>
<gene>
    <name evidence="5" type="ORF">CBF29_00785</name>
</gene>
<dbReference type="PANTHER" id="PTHR45953">
    <property type="entry name" value="IDURONATE 2-SULFATASE"/>
    <property type="match status" value="1"/>
</dbReference>
<dbReference type="OrthoDB" id="9762324at2"/>
<comment type="caution">
    <text evidence="5">The sequence shown here is derived from an EMBL/GenBank/DDBJ whole genome shotgun (WGS) entry which is preliminary data.</text>
</comment>
<dbReference type="CDD" id="cd16022">
    <property type="entry name" value="sulfatase_like"/>
    <property type="match status" value="1"/>
</dbReference>
<reference evidence="5 6" key="1">
    <citation type="submission" date="2017-05" db="EMBL/GenBank/DDBJ databases">
        <title>Vagococcus spp. assemblies.</title>
        <authorList>
            <person name="Gulvik C.A."/>
        </authorList>
    </citation>
    <scope>NUCLEOTIDE SEQUENCE [LARGE SCALE GENOMIC DNA]</scope>
    <source>
        <strain evidence="5 6">CCUG 51432</strain>
    </source>
</reference>
<protein>
    <submittedName>
        <fullName evidence="5">Arylsulfatase</fullName>
    </submittedName>
</protein>
<proteinExistence type="inferred from homology"/>
<evidence type="ECO:0000256" key="3">
    <source>
        <dbReference type="ARBA" id="ARBA00022801"/>
    </source>
</evidence>
<dbReference type="GO" id="GO:0008484">
    <property type="term" value="F:sulfuric ester hydrolase activity"/>
    <property type="evidence" value="ECO:0007669"/>
    <property type="project" value="TreeGrafter"/>
</dbReference>
<dbReference type="PROSITE" id="PS00149">
    <property type="entry name" value="SULFATASE_2"/>
    <property type="match status" value="1"/>
</dbReference>
<comment type="similarity">
    <text evidence="1">Belongs to the sulfatase family.</text>
</comment>
<evidence type="ECO:0000256" key="2">
    <source>
        <dbReference type="ARBA" id="ARBA00022723"/>
    </source>
</evidence>
<sequence length="490" mass="57189">MKENRQKKPNVVLIMVDQLRYDCLGINGHPIVSTPNLNMMASQGFNFHHAYSAVPTCIPSRAALMTGLNQKNHGRVGYEDNIPWQYEKTIAKEFTELGYQTEAVGKMHVYPERQRMGFEHVTLHDGYLHESRKYYKPHGSQFEQTDDYLSWLREKKGTDADLIDDGMDCNSWVARPWMYEEALHPTNWVITKSLDFLKRRDPTQPFFLKMSFTRPHAPLNPPEYYFDMYMARKDSFPEIKVGEWAKKNGNDSPYDTTALKGQYSQEEMNRFRAGYYGSITHIDHQIGRFLTAMTEHQLDQNTIILFISDHGDQLGEHHLFRKAYPYQGSIHIPCILYDPGHLLNGQIKDIYEIVELRDIYPTLIDLAAGQKVADIDGISVKNSIYQQEFTTRNYLHGEHSFGEDSSQYILTKEYKYIWFSVRNEEQLFYLVEDPDECVNLADEPAHQEILSYLRNQLIKELRNREEGFVKNGQLVPLNKTKPTLDFIKNI</sequence>
<dbReference type="Proteomes" id="UP000287605">
    <property type="component" value="Unassembled WGS sequence"/>
</dbReference>
<keyword evidence="3" id="KW-0378">Hydrolase</keyword>
<dbReference type="InterPro" id="IPR017850">
    <property type="entry name" value="Alkaline_phosphatase_core_sf"/>
</dbReference>
<dbReference type="InterPro" id="IPR024607">
    <property type="entry name" value="Sulfatase_CS"/>
</dbReference>
<evidence type="ECO:0000256" key="1">
    <source>
        <dbReference type="ARBA" id="ARBA00008779"/>
    </source>
</evidence>
<dbReference type="GO" id="GO:0046872">
    <property type="term" value="F:metal ion binding"/>
    <property type="evidence" value="ECO:0007669"/>
    <property type="project" value="UniProtKB-KW"/>
</dbReference>
<dbReference type="Gene3D" id="3.40.720.10">
    <property type="entry name" value="Alkaline Phosphatase, subunit A"/>
    <property type="match status" value="1"/>
</dbReference>
<dbReference type="InterPro" id="IPR000917">
    <property type="entry name" value="Sulfatase_N"/>
</dbReference>
<evidence type="ECO:0000313" key="6">
    <source>
        <dbReference type="Proteomes" id="UP000287605"/>
    </source>
</evidence>
<feature type="domain" description="Sulfatase N-terminal" evidence="4">
    <location>
        <begin position="9"/>
        <end position="367"/>
    </location>
</feature>
<dbReference type="GO" id="GO:0005737">
    <property type="term" value="C:cytoplasm"/>
    <property type="evidence" value="ECO:0007669"/>
    <property type="project" value="TreeGrafter"/>
</dbReference>
<evidence type="ECO:0000313" key="5">
    <source>
        <dbReference type="EMBL" id="RSU15642.1"/>
    </source>
</evidence>
<dbReference type="PANTHER" id="PTHR45953:SF1">
    <property type="entry name" value="IDURONATE 2-SULFATASE"/>
    <property type="match status" value="1"/>
</dbReference>
<evidence type="ECO:0000259" key="4">
    <source>
        <dbReference type="Pfam" id="PF00884"/>
    </source>
</evidence>
<dbReference type="AlphaFoldDB" id="A0A430B5Q7"/>
<keyword evidence="2" id="KW-0479">Metal-binding</keyword>
<keyword evidence="6" id="KW-1185">Reference proteome</keyword>